<dbReference type="Pfam" id="PF10979">
    <property type="entry name" value="DUF2786"/>
    <property type="match status" value="1"/>
</dbReference>
<evidence type="ECO:0000313" key="4">
    <source>
        <dbReference type="Proteomes" id="UP000285288"/>
    </source>
</evidence>
<organism evidence="3 4">
    <name type="scientific">Holdemanella biformis</name>
    <dbReference type="NCBI Taxonomy" id="1735"/>
    <lineage>
        <taxon>Bacteria</taxon>
        <taxon>Bacillati</taxon>
        <taxon>Bacillota</taxon>
        <taxon>Erysipelotrichia</taxon>
        <taxon>Erysipelotrichales</taxon>
        <taxon>Erysipelotrichaceae</taxon>
        <taxon>Holdemanella</taxon>
    </lineage>
</organism>
<comment type="caution">
    <text evidence="3">The sequence shown here is derived from an EMBL/GenBank/DDBJ whole genome shotgun (WGS) entry which is preliminary data.</text>
</comment>
<dbReference type="RefSeq" id="WP_118011416.1">
    <property type="nucleotide sequence ID" value="NZ_QSGD01000022.1"/>
</dbReference>
<feature type="domain" description="DUF7168" evidence="2">
    <location>
        <begin position="71"/>
        <end position="163"/>
    </location>
</feature>
<accession>A0A413UCJ1</accession>
<dbReference type="InterPro" id="IPR055592">
    <property type="entry name" value="DUF7168"/>
</dbReference>
<dbReference type="EMBL" id="QSGD01000022">
    <property type="protein sequence ID" value="RHB05432.1"/>
    <property type="molecule type" value="Genomic_DNA"/>
</dbReference>
<name>A0A413UCJ1_9FIRM</name>
<protein>
    <submittedName>
        <fullName evidence="3">DUF2786 domain-containing protein</fullName>
    </submittedName>
</protein>
<dbReference type="AlphaFoldDB" id="A0A413UCJ1"/>
<evidence type="ECO:0000259" key="1">
    <source>
        <dbReference type="Pfam" id="PF10979"/>
    </source>
</evidence>
<dbReference type="Proteomes" id="UP000285288">
    <property type="component" value="Unassembled WGS sequence"/>
</dbReference>
<dbReference type="InterPro" id="IPR024498">
    <property type="entry name" value="DUF2786"/>
</dbReference>
<sequence>MAEKDDVIRKIKKLMALAEDTSASDQEIQLAIYRANKLRIKYKIEEIDLFDKKGSLENVVSIQLEHTGIGYIHWVLNVLAKYFQCETSYAGKINKNDAKFYIIGLQSDVDVCVSVAECVVYYLNSMLKDIQECYVGDTDFRIFKKDYCKGFANGLEQQLEQSLIEMNLHPKYELAVVGVPAVVEEWANKKIKCKKSKSRYETNEEAYKLGNQHGLEYEVERKDLLER</sequence>
<dbReference type="Pfam" id="PF23771">
    <property type="entry name" value="DUF7168"/>
    <property type="match status" value="1"/>
</dbReference>
<evidence type="ECO:0000313" key="3">
    <source>
        <dbReference type="EMBL" id="RHB05432.1"/>
    </source>
</evidence>
<gene>
    <name evidence="3" type="ORF">DW907_06665</name>
</gene>
<reference evidence="3 4" key="1">
    <citation type="submission" date="2018-08" db="EMBL/GenBank/DDBJ databases">
        <title>A genome reference for cultivated species of the human gut microbiota.</title>
        <authorList>
            <person name="Zou Y."/>
            <person name="Xue W."/>
            <person name="Luo G."/>
        </authorList>
    </citation>
    <scope>NUCLEOTIDE SEQUENCE [LARGE SCALE GENOMIC DNA]</scope>
    <source>
        <strain evidence="3 4">AM42-13AC</strain>
    </source>
</reference>
<evidence type="ECO:0000259" key="2">
    <source>
        <dbReference type="Pfam" id="PF23771"/>
    </source>
</evidence>
<feature type="domain" description="DUF2786" evidence="1">
    <location>
        <begin position="7"/>
        <end position="45"/>
    </location>
</feature>
<proteinExistence type="predicted"/>